<evidence type="ECO:0000313" key="1">
    <source>
        <dbReference type="EMBL" id="GFO46658.1"/>
    </source>
</evidence>
<protein>
    <submittedName>
        <fullName evidence="1">Uncharacterized protein</fullName>
    </submittedName>
</protein>
<gene>
    <name evidence="1" type="ORF">PoB_007316300</name>
</gene>
<dbReference type="AlphaFoldDB" id="A0AAV4DRH6"/>
<accession>A0AAV4DRH6</accession>
<keyword evidence="2" id="KW-1185">Reference proteome</keyword>
<comment type="caution">
    <text evidence="1">The sequence shown here is derived from an EMBL/GenBank/DDBJ whole genome shotgun (WGS) entry which is preliminary data.</text>
</comment>
<evidence type="ECO:0000313" key="2">
    <source>
        <dbReference type="Proteomes" id="UP000735302"/>
    </source>
</evidence>
<proteinExistence type="predicted"/>
<dbReference type="EMBL" id="BLXT01008200">
    <property type="protein sequence ID" value="GFO46658.1"/>
    <property type="molecule type" value="Genomic_DNA"/>
</dbReference>
<reference evidence="1 2" key="1">
    <citation type="journal article" date="2021" name="Elife">
        <title>Chloroplast acquisition without the gene transfer in kleptoplastic sea slugs, Plakobranchus ocellatus.</title>
        <authorList>
            <person name="Maeda T."/>
            <person name="Takahashi S."/>
            <person name="Yoshida T."/>
            <person name="Shimamura S."/>
            <person name="Takaki Y."/>
            <person name="Nagai Y."/>
            <person name="Toyoda A."/>
            <person name="Suzuki Y."/>
            <person name="Arimoto A."/>
            <person name="Ishii H."/>
            <person name="Satoh N."/>
            <person name="Nishiyama T."/>
            <person name="Hasebe M."/>
            <person name="Maruyama T."/>
            <person name="Minagawa J."/>
            <person name="Obokata J."/>
            <person name="Shigenobu S."/>
        </authorList>
    </citation>
    <scope>NUCLEOTIDE SEQUENCE [LARGE SCALE GENOMIC DNA]</scope>
</reference>
<name>A0AAV4DRH6_9GAST</name>
<dbReference type="Proteomes" id="UP000735302">
    <property type="component" value="Unassembled WGS sequence"/>
</dbReference>
<organism evidence="1 2">
    <name type="scientific">Plakobranchus ocellatus</name>
    <dbReference type="NCBI Taxonomy" id="259542"/>
    <lineage>
        <taxon>Eukaryota</taxon>
        <taxon>Metazoa</taxon>
        <taxon>Spiralia</taxon>
        <taxon>Lophotrochozoa</taxon>
        <taxon>Mollusca</taxon>
        <taxon>Gastropoda</taxon>
        <taxon>Heterobranchia</taxon>
        <taxon>Euthyneura</taxon>
        <taxon>Panpulmonata</taxon>
        <taxon>Sacoglossa</taxon>
        <taxon>Placobranchoidea</taxon>
        <taxon>Plakobranchidae</taxon>
        <taxon>Plakobranchus</taxon>
    </lineage>
</organism>
<sequence length="280" mass="32256">MVNLNGLDPLCQLRKVVNPNGLDPPGKPSLKKLDLVVSEGITGMQNQEIASGDEQSIICTGERNEIGVSDASVARWDDRCYPDGYLKYGQPRNRLDPLHQSQEVIDSNRLDPPYKPQKLVNHNSLDTPYQPQGMINPNALDPPYPLRRSKDHSACHTPDRFSKREVEQIQRHQIMVIPAIDPVEQLGLAVADYRRRVYENIQNNTEEDIQRYLCREKLQRDLDTYSNQLMVDGEGLLSDARDRQEGRKCVVFDRCNLCRMLRYPEQTELLPHRWSISCHR</sequence>